<evidence type="ECO:0000259" key="2">
    <source>
        <dbReference type="Pfam" id="PF06889"/>
    </source>
</evidence>
<organism evidence="3 4">
    <name type="scientific">Pseudobutyrivibrio xylanivorans</name>
    <dbReference type="NCBI Taxonomy" id="185007"/>
    <lineage>
        <taxon>Bacteria</taxon>
        <taxon>Bacillati</taxon>
        <taxon>Bacillota</taxon>
        <taxon>Clostridia</taxon>
        <taxon>Lachnospirales</taxon>
        <taxon>Lachnospiraceae</taxon>
        <taxon>Pseudobutyrivibrio</taxon>
    </lineage>
</organism>
<feature type="signal peptide" evidence="1">
    <location>
        <begin position="1"/>
        <end position="23"/>
    </location>
</feature>
<keyword evidence="1" id="KW-0732">Signal</keyword>
<dbReference type="Pfam" id="PF06889">
    <property type="entry name" value="DUF1266"/>
    <property type="match status" value="1"/>
</dbReference>
<feature type="chain" id="PRO_5038622950" description="DUF1266 domain-containing protein" evidence="1">
    <location>
        <begin position="24"/>
        <end position="353"/>
    </location>
</feature>
<dbReference type="Proteomes" id="UP000199428">
    <property type="component" value="Unassembled WGS sequence"/>
</dbReference>
<evidence type="ECO:0000256" key="1">
    <source>
        <dbReference type="SAM" id="SignalP"/>
    </source>
</evidence>
<dbReference type="AlphaFoldDB" id="A0A1G5S1Q7"/>
<proteinExistence type="predicted"/>
<sequence>MKNKFIVTSTLILAIGLTSFLSGCGGITDSVTDSGENADTSTEDTVPVTPPQAVPDYERTENPDYSNLIITYDETFDGSGADSELVAPYYYAEADCSCYIFGAHVTSLYAYWEDNRTHKESLGAFGKSTLSMFDNKDFLEGAWGITDRDSAKLTIEEMLKYGHQAKCRAYIQNDPDTKKLIEYINTTYGDDFTFENVDDIDDETFKNNDISTDYFYQVKAAACVNALYGENGLAGYDYMRMLRVVTFSDDAWYLSTPEYLEYVYNLDLALQKQYSSFKEIHQCYYLGEMFRAAVVGEKDSLINMTEIGEAIKTMESEGFYDEIEPDFNISIVKDWDDILVTRKELREQPIGNN</sequence>
<evidence type="ECO:0000313" key="4">
    <source>
        <dbReference type="Proteomes" id="UP000199428"/>
    </source>
</evidence>
<reference evidence="3 4" key="1">
    <citation type="submission" date="2016-10" db="EMBL/GenBank/DDBJ databases">
        <authorList>
            <person name="de Groot N.N."/>
        </authorList>
    </citation>
    <scope>NUCLEOTIDE SEQUENCE [LARGE SCALE GENOMIC DNA]</scope>
    <source>
        <strain evidence="3 4">DSM 10317</strain>
    </source>
</reference>
<dbReference type="PROSITE" id="PS51257">
    <property type="entry name" value="PROKAR_LIPOPROTEIN"/>
    <property type="match status" value="1"/>
</dbReference>
<dbReference type="InterPro" id="IPR009677">
    <property type="entry name" value="DUF1266"/>
</dbReference>
<accession>A0A1G5S1Q7</accession>
<protein>
    <recommendedName>
        <fullName evidence="2">DUF1266 domain-containing protein</fullName>
    </recommendedName>
</protein>
<dbReference type="RefSeq" id="WP_090163416.1">
    <property type="nucleotide sequence ID" value="NZ_FMWK01000013.1"/>
</dbReference>
<feature type="domain" description="DUF1266" evidence="2">
    <location>
        <begin position="139"/>
        <end position="311"/>
    </location>
</feature>
<dbReference type="EMBL" id="FMWK01000013">
    <property type="protein sequence ID" value="SCZ80243.1"/>
    <property type="molecule type" value="Genomic_DNA"/>
</dbReference>
<gene>
    <name evidence="3" type="ORF">SAMN02910350_02191</name>
</gene>
<name>A0A1G5S1Q7_PSEXY</name>
<evidence type="ECO:0000313" key="3">
    <source>
        <dbReference type="EMBL" id="SCZ80243.1"/>
    </source>
</evidence>